<reference evidence="3" key="1">
    <citation type="submission" date="2017-04" db="EMBL/GenBank/DDBJ databases">
        <authorList>
            <person name="Varghese N."/>
            <person name="Submissions S."/>
        </authorList>
    </citation>
    <scope>NUCLEOTIDE SEQUENCE [LARGE SCALE GENOMIC DNA]</scope>
    <source>
        <strain evidence="3">DSM 16537</strain>
    </source>
</reference>
<keyword evidence="1" id="KW-0812">Transmembrane</keyword>
<sequence>MKKVLLILTVIYLLAFLNFLYGLVLRIYVHFANKNLGHHDDFFGDVTNTWNLVLSIIFFLFAFGAYKAYKSPASHAILKWLVFLPVGLVVLYVLWAIIIIISSGGKWN</sequence>
<evidence type="ECO:0000313" key="3">
    <source>
        <dbReference type="Proteomes" id="UP000192333"/>
    </source>
</evidence>
<dbReference type="RefSeq" id="WP_084121464.1">
    <property type="nucleotide sequence ID" value="NZ_LT838813.1"/>
</dbReference>
<keyword evidence="1" id="KW-0472">Membrane</keyword>
<gene>
    <name evidence="2" type="ORF">SAMN00777080_3298</name>
</gene>
<accession>A0A1W2H7N6</accession>
<evidence type="ECO:0000256" key="1">
    <source>
        <dbReference type="SAM" id="Phobius"/>
    </source>
</evidence>
<dbReference type="AlphaFoldDB" id="A0A1W2H7N6"/>
<organism evidence="2 3">
    <name type="scientific">Aquiflexum balticum DSM 16537</name>
    <dbReference type="NCBI Taxonomy" id="758820"/>
    <lineage>
        <taxon>Bacteria</taxon>
        <taxon>Pseudomonadati</taxon>
        <taxon>Bacteroidota</taxon>
        <taxon>Cytophagia</taxon>
        <taxon>Cytophagales</taxon>
        <taxon>Cyclobacteriaceae</taxon>
        <taxon>Aquiflexum</taxon>
    </lineage>
</organism>
<dbReference type="OrthoDB" id="9871172at2"/>
<evidence type="ECO:0000313" key="2">
    <source>
        <dbReference type="EMBL" id="SMD44672.1"/>
    </source>
</evidence>
<feature type="transmembrane region" description="Helical" evidence="1">
    <location>
        <begin position="81"/>
        <end position="102"/>
    </location>
</feature>
<feature type="transmembrane region" description="Helical" evidence="1">
    <location>
        <begin position="49"/>
        <end position="69"/>
    </location>
</feature>
<protein>
    <submittedName>
        <fullName evidence="2">Uncharacterized protein</fullName>
    </submittedName>
</protein>
<keyword evidence="1" id="KW-1133">Transmembrane helix</keyword>
<proteinExistence type="predicted"/>
<keyword evidence="3" id="KW-1185">Reference proteome</keyword>
<name>A0A1W2H7N6_9BACT</name>
<dbReference type="EMBL" id="LT838813">
    <property type="protein sequence ID" value="SMD44672.1"/>
    <property type="molecule type" value="Genomic_DNA"/>
</dbReference>
<feature type="transmembrane region" description="Helical" evidence="1">
    <location>
        <begin position="5"/>
        <end position="29"/>
    </location>
</feature>
<dbReference type="Proteomes" id="UP000192333">
    <property type="component" value="Chromosome I"/>
</dbReference>